<evidence type="ECO:0000313" key="1">
    <source>
        <dbReference type="EMBL" id="KAK1864529.1"/>
    </source>
</evidence>
<reference evidence="1" key="1">
    <citation type="submission" date="2019-11" db="EMBL/GenBank/DDBJ databases">
        <title>Nori genome reveals adaptations in red seaweeds to the harsh intertidal environment.</title>
        <authorList>
            <person name="Wang D."/>
            <person name="Mao Y."/>
        </authorList>
    </citation>
    <scope>NUCLEOTIDE SEQUENCE</scope>
    <source>
        <tissue evidence="1">Gametophyte</tissue>
    </source>
</reference>
<accession>A0ACC3C2G4</accession>
<evidence type="ECO:0000313" key="2">
    <source>
        <dbReference type="Proteomes" id="UP000798662"/>
    </source>
</evidence>
<comment type="caution">
    <text evidence="1">The sequence shown here is derived from an EMBL/GenBank/DDBJ whole genome shotgun (WGS) entry which is preliminary data.</text>
</comment>
<name>A0ACC3C2G4_PYRYE</name>
<organism evidence="1 2">
    <name type="scientific">Pyropia yezoensis</name>
    <name type="common">Susabi-nori</name>
    <name type="synonym">Porphyra yezoensis</name>
    <dbReference type="NCBI Taxonomy" id="2788"/>
    <lineage>
        <taxon>Eukaryota</taxon>
        <taxon>Rhodophyta</taxon>
        <taxon>Bangiophyceae</taxon>
        <taxon>Bangiales</taxon>
        <taxon>Bangiaceae</taxon>
        <taxon>Pyropia</taxon>
    </lineage>
</organism>
<keyword evidence="2" id="KW-1185">Reference proteome</keyword>
<proteinExistence type="predicted"/>
<sequence>MSDGDETPQKKASTNYGRYGDAMCDAADDFNAILEVQATRTKRNLLPCLEEQKMAERWMRTADLLAMSGRIRVGGSRSSAAATESPLTPSALDTLHRCGLVFSPSQALCEKKCYECGCEREADTIIKRTPALVFTHHPTAPPLQAELGTWSCKNGHTVLYDGSEDGLVSLRQKDNFDRQLVFTRGVCDELLSFVFNGRSTYVAATSHFSATKKSFSMCRQYINILGRMFVAMLQPCPEAFKCPLCGDNPEFIILDGQSIGFRARPGMNIVRPSLLVPVLPIGVELLCVIPTATLRRAGASSDGGGGDAPGQATARTADDRSTAVPKAHEEPVASSSSQWHSRTGPYMPSFECMAHSDFMGWSAVRTFLLAALGDPVVGMFQGVDTDPIAALAVALQSKNPEAWHCYSAAADTVGFVSNFLKRTDKHLKANEKLRKSLGRVLEFIVELESIIDEKFKDAATKAAQKDTGLNRIYCDRWGGRPTAADFKRFAAEHPGFKGKDLDSAYTCFEYFGNLPRIRPAISALKARRRKRAAAGRPRVAARKRRHSRQAEEEDDNDRCNKEFPNHPDLTAGVVNVVCPHVVTVGFRVMFDAESVSEALSVILERFPKLPKVVFYDVGCKLDRNALRRVRSIFNLHGVKVVLDRVHAKGHTCSPIFFPNEALGLTNGVATQAADVQHSVSVKFRSHLAYMSPESFMAHRIVQLSLMNLVASYKLLHPHAKEENQDASMADFYHSFVAKECCRSRYCACPASRQVVPF</sequence>
<dbReference type="EMBL" id="CM020619">
    <property type="protein sequence ID" value="KAK1864529.1"/>
    <property type="molecule type" value="Genomic_DNA"/>
</dbReference>
<protein>
    <submittedName>
        <fullName evidence="1">Uncharacterized protein</fullName>
    </submittedName>
</protein>
<dbReference type="Proteomes" id="UP000798662">
    <property type="component" value="Chromosome 2"/>
</dbReference>
<gene>
    <name evidence="1" type="ORF">I4F81_007075</name>
</gene>